<dbReference type="InterPro" id="IPR012349">
    <property type="entry name" value="Split_barrel_FMN-bd"/>
</dbReference>
<sequence length="137" mass="14968">MHEGMFAALDPDDCRALLRTQEVGRVAWTSPVAGLLILPVNYVVRNGMVVFRTSRASVLAELAEGHEVSFQVDDIDVSTGNGWSVMLQGVSSTPADEAQLTALRADGPMPWAKGDRDLFITVQVREISGRVVDREEK</sequence>
<dbReference type="Gene3D" id="2.30.110.10">
    <property type="entry name" value="Electron Transport, Fmn-binding Protein, Chain A"/>
    <property type="match status" value="1"/>
</dbReference>
<evidence type="ECO:0008006" key="2">
    <source>
        <dbReference type="Google" id="ProtNLM"/>
    </source>
</evidence>
<dbReference type="Pfam" id="PF12900">
    <property type="entry name" value="Pyridox_ox_2"/>
    <property type="match status" value="1"/>
</dbReference>
<dbReference type="AlphaFoldDB" id="A0A644ZTJ2"/>
<proteinExistence type="predicted"/>
<organism evidence="1">
    <name type="scientific">bioreactor metagenome</name>
    <dbReference type="NCBI Taxonomy" id="1076179"/>
    <lineage>
        <taxon>unclassified sequences</taxon>
        <taxon>metagenomes</taxon>
        <taxon>ecological metagenomes</taxon>
    </lineage>
</organism>
<accession>A0A644ZTJ2</accession>
<name>A0A644ZTJ2_9ZZZZ</name>
<protein>
    <recommendedName>
        <fullName evidence="2">Pyridoxamine 5'-phosphate oxidase putative domain-containing protein</fullName>
    </recommendedName>
</protein>
<dbReference type="InterPro" id="IPR024747">
    <property type="entry name" value="Pyridox_Oxase-rel"/>
</dbReference>
<gene>
    <name evidence="1" type="ORF">SDC9_89884</name>
</gene>
<dbReference type="SUPFAM" id="SSF50475">
    <property type="entry name" value="FMN-binding split barrel"/>
    <property type="match status" value="1"/>
</dbReference>
<dbReference type="EMBL" id="VSSQ01010017">
    <property type="protein sequence ID" value="MPM43211.1"/>
    <property type="molecule type" value="Genomic_DNA"/>
</dbReference>
<reference evidence="1" key="1">
    <citation type="submission" date="2019-08" db="EMBL/GenBank/DDBJ databases">
        <authorList>
            <person name="Kucharzyk K."/>
            <person name="Murdoch R.W."/>
            <person name="Higgins S."/>
            <person name="Loffler F."/>
        </authorList>
    </citation>
    <scope>NUCLEOTIDE SEQUENCE</scope>
</reference>
<comment type="caution">
    <text evidence="1">The sequence shown here is derived from an EMBL/GenBank/DDBJ whole genome shotgun (WGS) entry which is preliminary data.</text>
</comment>
<evidence type="ECO:0000313" key="1">
    <source>
        <dbReference type="EMBL" id="MPM43211.1"/>
    </source>
</evidence>